<evidence type="ECO:0000256" key="2">
    <source>
        <dbReference type="ARBA" id="ARBA00010211"/>
    </source>
</evidence>
<sequence length="286" mass="31108">MKLLRVGPKGQEKPAMLDADGKLRDLSGIIKDITAEQLTPAGLAQLRKVDAASLPEITSRGRIGTPFTSLGKFMCVGLNYSDHAAESGLAVPEEPVLFNKWTSCFSGPNDPIVMPKNSVKTDWEVELGVVIGSKARYVELDQALSHVAGYCVVNDVSEREYQIERSGTWDKGKGCDTFGPVGPWLVTADEVGDPQNLSMWLEVNGKRFQNGSTKTMIFNVAFLIHYISQFATLYPGDIISTGTPPGVGMGQKPSLYLKHGDVVRLGIEGLGEQQQTVHAWNESLLD</sequence>
<accession>A0A0A1F9W5</accession>
<dbReference type="PANTHER" id="PTHR42796">
    <property type="entry name" value="FUMARYLACETOACETATE HYDROLASE DOMAIN-CONTAINING PROTEIN 2A-RELATED"/>
    <property type="match status" value="1"/>
</dbReference>
<dbReference type="InterPro" id="IPR051121">
    <property type="entry name" value="FAH"/>
</dbReference>
<evidence type="ECO:0000256" key="1">
    <source>
        <dbReference type="ARBA" id="ARBA00001946"/>
    </source>
</evidence>
<protein>
    <submittedName>
        <fullName evidence="6">Fumarylacetoacetate hydrolase family protein</fullName>
    </submittedName>
</protein>
<dbReference type="SUPFAM" id="SSF56529">
    <property type="entry name" value="FAH"/>
    <property type="match status" value="1"/>
</dbReference>
<dbReference type="GO" id="GO:0016787">
    <property type="term" value="F:hydrolase activity"/>
    <property type="evidence" value="ECO:0007669"/>
    <property type="project" value="UniProtKB-KW"/>
</dbReference>
<dbReference type="Proteomes" id="UP000030302">
    <property type="component" value="Chromosome"/>
</dbReference>
<dbReference type="HOGENOM" id="CLU_028458_3_4_4"/>
<keyword evidence="7" id="KW-1185">Reference proteome</keyword>
<dbReference type="STRING" id="279058.LT85_2380"/>
<evidence type="ECO:0000313" key="6">
    <source>
        <dbReference type="EMBL" id="AIY41538.1"/>
    </source>
</evidence>
<dbReference type="Pfam" id="PF01557">
    <property type="entry name" value="FAA_hydrolase"/>
    <property type="match status" value="1"/>
</dbReference>
<reference evidence="7" key="1">
    <citation type="journal article" date="2014" name="Soil Biol. Biochem.">
        <title>Structure and function of bacterial communities in ageing soils: Insights from the Mendocino ecological staircase.</title>
        <authorList>
            <person name="Uroz S."/>
            <person name="Tech J.J."/>
            <person name="Sawaya N.A."/>
            <person name="Frey-Klett P."/>
            <person name="Leveau J.H.J."/>
        </authorList>
    </citation>
    <scope>NUCLEOTIDE SEQUENCE [LARGE SCALE GENOMIC DNA]</scope>
    <source>
        <strain evidence="7">Cal35</strain>
    </source>
</reference>
<comment type="cofactor">
    <cofactor evidence="1">
        <name>Mg(2+)</name>
        <dbReference type="ChEBI" id="CHEBI:18420"/>
    </cofactor>
</comment>
<dbReference type="FunFam" id="3.90.850.10:FF:000002">
    <property type="entry name" value="2-hydroxyhepta-2,4-diene-1,7-dioate isomerase"/>
    <property type="match status" value="1"/>
</dbReference>
<name>A0A0A1F9W5_9BURK</name>
<dbReference type="InterPro" id="IPR036663">
    <property type="entry name" value="Fumarylacetoacetase_C_sf"/>
</dbReference>
<comment type="similarity">
    <text evidence="2">Belongs to the FAH family.</text>
</comment>
<evidence type="ECO:0000259" key="5">
    <source>
        <dbReference type="Pfam" id="PF01557"/>
    </source>
</evidence>
<evidence type="ECO:0000256" key="3">
    <source>
        <dbReference type="ARBA" id="ARBA00022723"/>
    </source>
</evidence>
<dbReference type="PANTHER" id="PTHR42796:SF4">
    <property type="entry name" value="FUMARYLACETOACETATE HYDROLASE DOMAIN-CONTAINING PROTEIN 2A"/>
    <property type="match status" value="1"/>
</dbReference>
<evidence type="ECO:0000256" key="4">
    <source>
        <dbReference type="ARBA" id="ARBA00022801"/>
    </source>
</evidence>
<dbReference type="RefSeq" id="WP_038488956.1">
    <property type="nucleotide sequence ID" value="NZ_CP009962.1"/>
</dbReference>
<dbReference type="KEGG" id="care:LT85_2380"/>
<evidence type="ECO:0000313" key="7">
    <source>
        <dbReference type="Proteomes" id="UP000030302"/>
    </source>
</evidence>
<dbReference type="OrthoDB" id="8582489at2"/>
<dbReference type="EMBL" id="CP009962">
    <property type="protein sequence ID" value="AIY41538.1"/>
    <property type="molecule type" value="Genomic_DNA"/>
</dbReference>
<proteinExistence type="inferred from homology"/>
<organism evidence="6 7">
    <name type="scientific">Collimonas arenae</name>
    <dbReference type="NCBI Taxonomy" id="279058"/>
    <lineage>
        <taxon>Bacteria</taxon>
        <taxon>Pseudomonadati</taxon>
        <taxon>Pseudomonadota</taxon>
        <taxon>Betaproteobacteria</taxon>
        <taxon>Burkholderiales</taxon>
        <taxon>Oxalobacteraceae</taxon>
        <taxon>Collimonas</taxon>
    </lineage>
</organism>
<feature type="domain" description="Fumarylacetoacetase-like C-terminal" evidence="5">
    <location>
        <begin position="72"/>
        <end position="277"/>
    </location>
</feature>
<keyword evidence="4 6" id="KW-0378">Hydrolase</keyword>
<gene>
    <name evidence="6" type="ORF">LT85_2380</name>
</gene>
<dbReference type="GO" id="GO:0019752">
    <property type="term" value="P:carboxylic acid metabolic process"/>
    <property type="evidence" value="ECO:0007669"/>
    <property type="project" value="UniProtKB-ARBA"/>
</dbReference>
<dbReference type="GO" id="GO:0046872">
    <property type="term" value="F:metal ion binding"/>
    <property type="evidence" value="ECO:0007669"/>
    <property type="project" value="UniProtKB-KW"/>
</dbReference>
<dbReference type="AlphaFoldDB" id="A0A0A1F9W5"/>
<dbReference type="Gene3D" id="3.90.850.10">
    <property type="entry name" value="Fumarylacetoacetase-like, C-terminal domain"/>
    <property type="match status" value="1"/>
</dbReference>
<keyword evidence="3" id="KW-0479">Metal-binding</keyword>
<dbReference type="InterPro" id="IPR011234">
    <property type="entry name" value="Fumarylacetoacetase-like_C"/>
</dbReference>
<dbReference type="GO" id="GO:0016853">
    <property type="term" value="F:isomerase activity"/>
    <property type="evidence" value="ECO:0007669"/>
    <property type="project" value="UniProtKB-ARBA"/>
</dbReference>